<evidence type="ECO:0000313" key="2">
    <source>
        <dbReference type="EMBL" id="SKB08532.1"/>
    </source>
</evidence>
<sequence length="479" mass="52179">MTRVRVAVVGAGFAGVAMARRLAAAGESFVVLERRPGIGGTWHDNRYPGVACDVPAHLYGYSDIAHPGFSRVFAPGAEIREYLEEAAAPVADHIMLSTRLESAAWDGRGWRLTTSRGPVEAEVLVMAAGRLTEPRLPEVPGRFDGPIVHTARWDDDLDLEGQRIAVVGTGASGIQVVPELARRAESVVVLQRSAPYILPKGDRAYADAEIALFEQQPERLADLRGNLMRETEEVFDQRAGDGRAQARARALDHLAGQVPDPVLREALTPDHEFGCKRVLFSDDYFTTLRLPHVKLVPGALTGYEPGAVVAADGSRHEVDVVVAATGFHSTRQPYAELVTGRDGISLDQYWAQGMRAYASTVVHGFPNLFVLDGPNATLPHNSAVLMIEAQADYAASALPWTSHGPLEVSVDAEQDYIDELQERSGVWTSGCSNWYVDERSGRQVLLWPGKAQEFRDRFGWFDPAPFGLAHQEPSESAGA</sequence>
<accession>A0A1T4Z3B2</accession>
<dbReference type="Pfam" id="PF13738">
    <property type="entry name" value="Pyr_redox_3"/>
    <property type="match status" value="1"/>
</dbReference>
<dbReference type="STRING" id="1736691.SAMN06295964_2198"/>
<dbReference type="SUPFAM" id="SSF51905">
    <property type="entry name" value="FAD/NAD(P)-binding domain"/>
    <property type="match status" value="2"/>
</dbReference>
<proteinExistence type="predicted"/>
<dbReference type="PANTHER" id="PTHR42877">
    <property type="entry name" value="L-ORNITHINE N(5)-MONOOXYGENASE-RELATED"/>
    <property type="match status" value="1"/>
</dbReference>
<keyword evidence="1" id="KW-0732">Signal</keyword>
<dbReference type="InterPro" id="IPR051209">
    <property type="entry name" value="FAD-bind_Monooxygenase_sf"/>
</dbReference>
<dbReference type="AlphaFoldDB" id="A0A1T4Z3B2"/>
<protein>
    <submittedName>
        <fullName evidence="2">Predicted flavoprotein CzcO associated with the cation diffusion facilitator CzcD</fullName>
    </submittedName>
</protein>
<dbReference type="InterPro" id="IPR036188">
    <property type="entry name" value="FAD/NAD-bd_sf"/>
</dbReference>
<evidence type="ECO:0000313" key="3">
    <source>
        <dbReference type="Proteomes" id="UP000191040"/>
    </source>
</evidence>
<evidence type="ECO:0000256" key="1">
    <source>
        <dbReference type="SAM" id="SignalP"/>
    </source>
</evidence>
<name>A0A1T4Z3B2_9ACTN</name>
<gene>
    <name evidence="2" type="ORF">SAMN06295964_2198</name>
</gene>
<dbReference type="OrthoDB" id="5168853at2"/>
<dbReference type="Proteomes" id="UP000191040">
    <property type="component" value="Chromosome I"/>
</dbReference>
<reference evidence="3" key="1">
    <citation type="submission" date="2017-02" db="EMBL/GenBank/DDBJ databases">
        <authorList>
            <person name="Varghese N."/>
            <person name="Submissions S."/>
        </authorList>
    </citation>
    <scope>NUCLEOTIDE SEQUENCE [LARGE SCALE GENOMIC DNA]</scope>
    <source>
        <strain evidence="3">9H-4</strain>
    </source>
</reference>
<dbReference type="EMBL" id="LT796768">
    <property type="protein sequence ID" value="SKB08532.1"/>
    <property type="molecule type" value="Genomic_DNA"/>
</dbReference>
<organism evidence="2 3">
    <name type="scientific">Aeromicrobium choanae</name>
    <dbReference type="NCBI Taxonomy" id="1736691"/>
    <lineage>
        <taxon>Bacteria</taxon>
        <taxon>Bacillati</taxon>
        <taxon>Actinomycetota</taxon>
        <taxon>Actinomycetes</taxon>
        <taxon>Propionibacteriales</taxon>
        <taxon>Nocardioidaceae</taxon>
        <taxon>Aeromicrobium</taxon>
    </lineage>
</organism>
<feature type="chain" id="PRO_5038533239" evidence="1">
    <location>
        <begin position="20"/>
        <end position="479"/>
    </location>
</feature>
<dbReference type="PRINTS" id="PR00419">
    <property type="entry name" value="ADXRDTASE"/>
</dbReference>
<dbReference type="RefSeq" id="WP_078700198.1">
    <property type="nucleotide sequence ID" value="NZ_LT796768.1"/>
</dbReference>
<keyword evidence="3" id="KW-1185">Reference proteome</keyword>
<feature type="signal peptide" evidence="1">
    <location>
        <begin position="1"/>
        <end position="19"/>
    </location>
</feature>
<dbReference type="Gene3D" id="3.50.50.60">
    <property type="entry name" value="FAD/NAD(P)-binding domain"/>
    <property type="match status" value="2"/>
</dbReference>
<dbReference type="PANTHER" id="PTHR42877:SF4">
    <property type="entry name" value="FAD_NAD(P)-BINDING DOMAIN-CONTAINING PROTEIN-RELATED"/>
    <property type="match status" value="1"/>
</dbReference>